<sequence length="1009" mass="116372">MQVRILMIVAINFFLLFDQIHCLQKCFDWKYPRSFNDSTGNSFLINMDLDGSQNIIILGMTNMSSLGLPLPTAKQHIYYQYASADGKNDWVRVLNKPSHKVPISIKFQQSSNSSQKAMLVAEFDGDPSYGVMHIIMINTTNGEIMAVFKDNTDAGNVYYILDEKNSVIFDSLGMIYMGISVNNYPVLVKYDFNNLNQVSLMWKKEFRLTTITSMMEVSNTHSHLILLDLIYQIYTKQWLPLLQMNKISYSAQMGFILRFTLMLRPQNHFRNKFLLIPNKIKVLTFKNVSIMNDGLFLKDLELVFGGYTFQTLNSRTTYTSIIQISDTSQSCSPFNVDPVSSNQTQLIEHSTKYTYLPLPATVSSDIQIILLVVMDIQGIKIDISKYSTNYNKLCNQIPSLWTLSNQTTIVEFQPIQLQNFSKNVSTYFSGDEVCLDKSRKISVNPQNQNQIQLNFDGKDLLSLPNSQFTINSSNYNIECTYPSGQTNSFILSLQFIDCKVYLDPGINQNLTYNIGEEELLIDLNMFTANQNCPYPNSINITIIPELPKQSTISKSQDNKLTIFEMDTNQTGQYQILIQYISLFQSMSYYTNYSFYLDIKCLPQTLSFIYNGPFEFILSGQKIEYIDLSSLKFISNCKIQNLTLTAVLNHNQTLPQIFSFNPQTQNLSVDSTNKEYHSKDYIVVIKAQTNVDSDVIINDTFKIGIKIQPNSSNVISSTNNSKSNNMPTFKYNPYDIKAIVDQTQYIKLPKIYDLEKNKVTISLFHDLSNQSLYLIKDTIVVNTTNSDIGNHKIQIILMDDGFPPKSNQYKVNIKISQSNLKQIYNPSETIKQYSNQFKAFLLNINQIGEVQIIENQDLNFNQTTKTFKEIEIKAWLIQDQYLIFNENSQSIILIENLTIYQYESKIISINLNFENPETISTDKDVKFNHQFIIPQQESDYILFKIYYKDSKNDQLVDMHDYGGATYITIKLPPQVNDGNYQQIQYKMKLKYLKQRVKQFLKQQQQPFILA</sequence>
<feature type="signal peptide" evidence="1">
    <location>
        <begin position="1"/>
        <end position="22"/>
    </location>
</feature>
<gene>
    <name evidence="2" type="primary">Contig580.g641</name>
    <name evidence="2" type="ORF">STYLEM_7775</name>
</gene>
<dbReference type="Proteomes" id="UP000039865">
    <property type="component" value="Unassembled WGS sequence"/>
</dbReference>
<evidence type="ECO:0008006" key="4">
    <source>
        <dbReference type="Google" id="ProtNLM"/>
    </source>
</evidence>
<reference evidence="2 3" key="1">
    <citation type="submission" date="2014-06" db="EMBL/GenBank/DDBJ databases">
        <authorList>
            <person name="Swart Estienne"/>
        </authorList>
    </citation>
    <scope>NUCLEOTIDE SEQUENCE [LARGE SCALE GENOMIC DNA]</scope>
    <source>
        <strain evidence="2 3">130c</strain>
    </source>
</reference>
<name>A0A078AA81_STYLE</name>
<keyword evidence="1" id="KW-0732">Signal</keyword>
<feature type="chain" id="PRO_5001729281" description="Cadg domain containing protein" evidence="1">
    <location>
        <begin position="23"/>
        <end position="1009"/>
    </location>
</feature>
<organism evidence="2 3">
    <name type="scientific">Stylonychia lemnae</name>
    <name type="common">Ciliate</name>
    <dbReference type="NCBI Taxonomy" id="5949"/>
    <lineage>
        <taxon>Eukaryota</taxon>
        <taxon>Sar</taxon>
        <taxon>Alveolata</taxon>
        <taxon>Ciliophora</taxon>
        <taxon>Intramacronucleata</taxon>
        <taxon>Spirotrichea</taxon>
        <taxon>Stichotrichia</taxon>
        <taxon>Sporadotrichida</taxon>
        <taxon>Oxytrichidae</taxon>
        <taxon>Stylonychinae</taxon>
        <taxon>Stylonychia</taxon>
    </lineage>
</organism>
<evidence type="ECO:0000313" key="3">
    <source>
        <dbReference type="Proteomes" id="UP000039865"/>
    </source>
</evidence>
<evidence type="ECO:0000313" key="2">
    <source>
        <dbReference type="EMBL" id="CDW78791.1"/>
    </source>
</evidence>
<evidence type="ECO:0000256" key="1">
    <source>
        <dbReference type="SAM" id="SignalP"/>
    </source>
</evidence>
<dbReference type="AlphaFoldDB" id="A0A078AA81"/>
<protein>
    <recommendedName>
        <fullName evidence="4">Cadg domain containing protein</fullName>
    </recommendedName>
</protein>
<dbReference type="InParanoid" id="A0A078AA81"/>
<proteinExistence type="predicted"/>
<dbReference type="EMBL" id="CCKQ01007433">
    <property type="protein sequence ID" value="CDW78791.1"/>
    <property type="molecule type" value="Genomic_DNA"/>
</dbReference>
<accession>A0A078AA81</accession>
<keyword evidence="3" id="KW-1185">Reference proteome</keyword>